<keyword evidence="1" id="KW-0012">Acyltransferase</keyword>
<dbReference type="RefSeq" id="WP_377129907.1">
    <property type="nucleotide sequence ID" value="NZ_JBHUHN010000001.1"/>
</dbReference>
<comment type="caution">
    <text evidence="1">The sequence shown here is derived from an EMBL/GenBank/DDBJ whole genome shotgun (WGS) entry which is preliminary data.</text>
</comment>
<evidence type="ECO:0000313" key="1">
    <source>
        <dbReference type="EMBL" id="MFD2866351.1"/>
    </source>
</evidence>
<organism evidence="1 2">
    <name type="scientific">Mucilaginibacter antarcticus</name>
    <dbReference type="NCBI Taxonomy" id="1855725"/>
    <lineage>
        <taxon>Bacteria</taxon>
        <taxon>Pseudomonadati</taxon>
        <taxon>Bacteroidota</taxon>
        <taxon>Sphingobacteriia</taxon>
        <taxon>Sphingobacteriales</taxon>
        <taxon>Sphingobacteriaceae</taxon>
        <taxon>Mucilaginibacter</taxon>
    </lineage>
</organism>
<accession>A0ABW5XSK4</accession>
<protein>
    <submittedName>
        <fullName evidence="1">Gamma-glutamylcyclotransferase family protein</fullName>
        <ecNumber evidence="1">2.3.2.-</ecNumber>
    </submittedName>
</protein>
<evidence type="ECO:0000313" key="2">
    <source>
        <dbReference type="Proteomes" id="UP001597601"/>
    </source>
</evidence>
<gene>
    <name evidence="1" type="ORF">ACFSYC_16765</name>
</gene>
<keyword evidence="1" id="KW-0808">Transferase</keyword>
<dbReference type="SUPFAM" id="SSF110857">
    <property type="entry name" value="Gamma-glutamyl cyclotransferase-like"/>
    <property type="match status" value="1"/>
</dbReference>
<dbReference type="InterPro" id="IPR013024">
    <property type="entry name" value="GGCT-like"/>
</dbReference>
<dbReference type="CDD" id="cd06661">
    <property type="entry name" value="GGCT_like"/>
    <property type="match status" value="1"/>
</dbReference>
<dbReference type="Proteomes" id="UP001597601">
    <property type="component" value="Unassembled WGS sequence"/>
</dbReference>
<reference evidence="2" key="1">
    <citation type="journal article" date="2019" name="Int. J. Syst. Evol. Microbiol.">
        <title>The Global Catalogue of Microorganisms (GCM) 10K type strain sequencing project: providing services to taxonomists for standard genome sequencing and annotation.</title>
        <authorList>
            <consortium name="The Broad Institute Genomics Platform"/>
            <consortium name="The Broad Institute Genome Sequencing Center for Infectious Disease"/>
            <person name="Wu L."/>
            <person name="Ma J."/>
        </authorList>
    </citation>
    <scope>NUCLEOTIDE SEQUENCE [LARGE SCALE GENOMIC DNA]</scope>
    <source>
        <strain evidence="2">KCTC 52232</strain>
    </source>
</reference>
<keyword evidence="2" id="KW-1185">Reference proteome</keyword>
<dbReference type="EC" id="2.3.2.-" evidence="1"/>
<proteinExistence type="predicted"/>
<dbReference type="InterPro" id="IPR036568">
    <property type="entry name" value="GGCT-like_sf"/>
</dbReference>
<dbReference type="GO" id="GO:0016746">
    <property type="term" value="F:acyltransferase activity"/>
    <property type="evidence" value="ECO:0007669"/>
    <property type="project" value="UniProtKB-KW"/>
</dbReference>
<dbReference type="Gene3D" id="3.10.490.10">
    <property type="entry name" value="Gamma-glutamyl cyclotransferase-like"/>
    <property type="match status" value="1"/>
</dbReference>
<name>A0ABW5XSK4_9SPHI</name>
<sequence>MILFAYAGNMNVDKFAKTVPSAKKIGVAKLPGYNLVFNSNGEDESAKANVVKSYEPDAMVWGVLIELDDEERGDFYDPTWSSNFKLETVLCFDSFDNMYHAEVFVTQPHALTTHLLPYDWYHTKILKLATDAGLPEAYITQIKLMPCKVDPDEDRKQRRLNSL</sequence>
<dbReference type="EMBL" id="JBHUON010000024">
    <property type="protein sequence ID" value="MFD2866351.1"/>
    <property type="molecule type" value="Genomic_DNA"/>
</dbReference>